<keyword evidence="5" id="KW-1185">Reference proteome</keyword>
<dbReference type="SUPFAM" id="SSF102546">
    <property type="entry name" value="RbsD-like"/>
    <property type="match status" value="1"/>
</dbReference>
<dbReference type="InterPro" id="IPR050443">
    <property type="entry name" value="RbsD/FucU_mutarotase"/>
</dbReference>
<dbReference type="InterPro" id="IPR007721">
    <property type="entry name" value="RbsD_FucU"/>
</dbReference>
<organism evidence="4 5">
    <name type="scientific">Meinhardsimonia xiamenensis</name>
    <dbReference type="NCBI Taxonomy" id="990712"/>
    <lineage>
        <taxon>Bacteria</taxon>
        <taxon>Pseudomonadati</taxon>
        <taxon>Pseudomonadota</taxon>
        <taxon>Alphaproteobacteria</taxon>
        <taxon>Rhodobacterales</taxon>
        <taxon>Paracoccaceae</taxon>
        <taxon>Meinhardsimonia</taxon>
    </lineage>
</organism>
<dbReference type="EMBL" id="FNFV01000001">
    <property type="protein sequence ID" value="SDK00090.1"/>
    <property type="molecule type" value="Genomic_DNA"/>
</dbReference>
<dbReference type="GO" id="GO:0036373">
    <property type="term" value="F:L-fucose mutarotase activity"/>
    <property type="evidence" value="ECO:0007669"/>
    <property type="project" value="UniProtKB-EC"/>
</dbReference>
<evidence type="ECO:0000313" key="4">
    <source>
        <dbReference type="EMBL" id="SDK00090.1"/>
    </source>
</evidence>
<evidence type="ECO:0000256" key="2">
    <source>
        <dbReference type="ARBA" id="ARBA00023235"/>
    </source>
</evidence>
<dbReference type="PANTHER" id="PTHR31690:SF4">
    <property type="entry name" value="FUCOSE MUTAROTASE"/>
    <property type="match status" value="1"/>
</dbReference>
<proteinExistence type="predicted"/>
<comment type="catalytic activity">
    <reaction evidence="1">
        <text>beta-D-ribopyranose = beta-D-ribofuranose</text>
        <dbReference type="Rhea" id="RHEA:25432"/>
        <dbReference type="ChEBI" id="CHEBI:27476"/>
        <dbReference type="ChEBI" id="CHEBI:47002"/>
        <dbReference type="EC" id="5.4.99.62"/>
    </reaction>
</comment>
<reference evidence="5" key="1">
    <citation type="submission" date="2016-10" db="EMBL/GenBank/DDBJ databases">
        <authorList>
            <person name="Varghese N."/>
            <person name="Submissions S."/>
        </authorList>
    </citation>
    <scope>NUCLEOTIDE SEQUENCE [LARGE SCALE GENOMIC DNA]</scope>
    <source>
        <strain evidence="5">CGMCC 1.10789</strain>
    </source>
</reference>
<accession>A0A1G8YDG7</accession>
<protein>
    <submittedName>
        <fullName evidence="4">L-fucose mutarotase</fullName>
    </submittedName>
</protein>
<evidence type="ECO:0000256" key="3">
    <source>
        <dbReference type="ARBA" id="ARBA00036324"/>
    </source>
</evidence>
<dbReference type="OrthoDB" id="7947972at2"/>
<dbReference type="STRING" id="990712.SAMN05216257_101258"/>
<dbReference type="InterPro" id="IPR023750">
    <property type="entry name" value="RbsD-like_sf"/>
</dbReference>
<name>A0A1G8YDG7_9RHOB</name>
<dbReference type="GO" id="GO:0006004">
    <property type="term" value="P:fucose metabolic process"/>
    <property type="evidence" value="ECO:0007669"/>
    <property type="project" value="TreeGrafter"/>
</dbReference>
<dbReference type="RefSeq" id="WP_092497392.1">
    <property type="nucleotide sequence ID" value="NZ_FNFV01000001.1"/>
</dbReference>
<dbReference type="Proteomes" id="UP000199328">
    <property type="component" value="Unassembled WGS sequence"/>
</dbReference>
<comment type="catalytic activity">
    <reaction evidence="3">
        <text>alpha-L-fucose = beta-L-fucose</text>
        <dbReference type="Rhea" id="RHEA:25580"/>
        <dbReference type="ChEBI" id="CHEBI:42548"/>
        <dbReference type="ChEBI" id="CHEBI:42589"/>
        <dbReference type="EC" id="5.1.3.29"/>
    </reaction>
</comment>
<sequence>MLKGIDPRLNADVLYALRAMGHGDLLVIADANFPSDSVARHTVLGELLRMDNLTAAEAVEAILSVFPLDTFVDDFAGRMEIVGEPDTIPPVQAEVQAAIDAAEGRHRPMVGIERFAFYDLARTAYAVIQTGERRFYGCFTLRKGVIPPEGED</sequence>
<dbReference type="GO" id="GO:0042806">
    <property type="term" value="F:fucose binding"/>
    <property type="evidence" value="ECO:0007669"/>
    <property type="project" value="TreeGrafter"/>
</dbReference>
<dbReference type="GO" id="GO:0062193">
    <property type="term" value="F:D-ribose pyranase activity"/>
    <property type="evidence" value="ECO:0007669"/>
    <property type="project" value="UniProtKB-EC"/>
</dbReference>
<evidence type="ECO:0000256" key="1">
    <source>
        <dbReference type="ARBA" id="ARBA00000223"/>
    </source>
</evidence>
<dbReference type="PANTHER" id="PTHR31690">
    <property type="entry name" value="FUCOSE MUTAROTASE"/>
    <property type="match status" value="1"/>
</dbReference>
<dbReference type="AlphaFoldDB" id="A0A1G8YDG7"/>
<keyword evidence="2" id="KW-0413">Isomerase</keyword>
<gene>
    <name evidence="4" type="ORF">SAMN05216257_101258</name>
</gene>
<dbReference type="Pfam" id="PF05025">
    <property type="entry name" value="RbsD_FucU"/>
    <property type="match status" value="1"/>
</dbReference>
<dbReference type="Gene3D" id="3.40.1650.10">
    <property type="entry name" value="RbsD-like domain"/>
    <property type="match status" value="1"/>
</dbReference>
<evidence type="ECO:0000313" key="5">
    <source>
        <dbReference type="Proteomes" id="UP000199328"/>
    </source>
</evidence>